<feature type="region of interest" description="Disordered" evidence="1">
    <location>
        <begin position="1"/>
        <end position="237"/>
    </location>
</feature>
<gene>
    <name evidence="2" type="ORF">VE01_01017</name>
</gene>
<feature type="compositionally biased region" description="Low complexity" evidence="1">
    <location>
        <begin position="66"/>
        <end position="82"/>
    </location>
</feature>
<accession>A0A1B8GY24</accession>
<reference evidence="3" key="2">
    <citation type="journal article" date="2018" name="Nat. Commun.">
        <title>Extreme sensitivity to ultraviolet light in the fungal pathogen causing white-nose syndrome of bats.</title>
        <authorList>
            <person name="Palmer J.M."/>
            <person name="Drees K.P."/>
            <person name="Foster J.T."/>
            <person name="Lindner D.L."/>
        </authorList>
    </citation>
    <scope>NUCLEOTIDE SEQUENCE [LARGE SCALE GENOMIC DNA]</scope>
    <source>
        <strain evidence="3">UAMH 10579</strain>
    </source>
</reference>
<evidence type="ECO:0008006" key="4">
    <source>
        <dbReference type="Google" id="ProtNLM"/>
    </source>
</evidence>
<keyword evidence="3" id="KW-1185">Reference proteome</keyword>
<feature type="compositionally biased region" description="Low complexity" evidence="1">
    <location>
        <begin position="176"/>
        <end position="192"/>
    </location>
</feature>
<sequence>MATAPLPSRTRSIRKPNAGIDLKSRLNGSNSEQAPDAPGGRSRGGDLVDSARTGSQSPSKLPMRPPSSSTSTSRLTRTGSISQRAAPASTRPGSSDGSMRPPPRPVTTRPPLSSQSGANDGSMRPPRSVTTRPPLSSDNRPSVSRPPLSSDNQRGAPLRSGSKTPTEQASSTGLQRRPSTTSRHARTTSTGSAPSIRPPASKHTRNTSVTQLSSTTTLRPPSETKQAPNPALHRPNFSTLQQHYSPAKSIAPKPTTASLLAAPSPSKLPSNVAISAETARLQAELLQLHLLHRDAASVQDQWRDSARNKLGHKFETLVRKHEGLVAQEEAQHGKTNALALKVWADSGMPGWGLEEKIQVLDEVVTGVWGMGESGGKYARIVRRFERWMHTVVDIHQGRERGHLLDGDEVMFIEDIDGSWSDDCRVQARKLEEWRDKLADLGEVEVKSSLATAVEGYTTLVRGMLEELDTMRRIEKEVMMSEQVWIKEMIADAGDEEDVPVRSGAAWHR</sequence>
<feature type="compositionally biased region" description="Polar residues" evidence="1">
    <location>
        <begin position="161"/>
        <end position="174"/>
    </location>
</feature>
<reference evidence="2 3" key="1">
    <citation type="submission" date="2016-03" db="EMBL/GenBank/DDBJ databases">
        <title>Comparative genomics of Pseudogymnoascus destructans, the fungus causing white-nose syndrome of bats.</title>
        <authorList>
            <person name="Palmer J.M."/>
            <person name="Drees K.P."/>
            <person name="Foster J.T."/>
            <person name="Lindner D.L."/>
        </authorList>
    </citation>
    <scope>NUCLEOTIDE SEQUENCE [LARGE SCALE GENOMIC DNA]</scope>
    <source>
        <strain evidence="2 3">UAMH 10579</strain>
    </source>
</reference>
<dbReference type="AlphaFoldDB" id="A0A1B8GY24"/>
<feature type="compositionally biased region" description="Polar residues" evidence="1">
    <location>
        <begin position="128"/>
        <end position="153"/>
    </location>
</feature>
<dbReference type="STRING" id="342668.A0A1B8GY24"/>
<dbReference type="EMBL" id="KV460208">
    <property type="protein sequence ID" value="OBU00726.1"/>
    <property type="molecule type" value="Genomic_DNA"/>
</dbReference>
<dbReference type="GeneID" id="28834403"/>
<feature type="compositionally biased region" description="Low complexity" evidence="1">
    <location>
        <begin position="207"/>
        <end position="218"/>
    </location>
</feature>
<organism evidence="2 3">
    <name type="scientific">Pseudogymnoascus verrucosus</name>
    <dbReference type="NCBI Taxonomy" id="342668"/>
    <lineage>
        <taxon>Eukaryota</taxon>
        <taxon>Fungi</taxon>
        <taxon>Dikarya</taxon>
        <taxon>Ascomycota</taxon>
        <taxon>Pezizomycotina</taxon>
        <taxon>Leotiomycetes</taxon>
        <taxon>Thelebolales</taxon>
        <taxon>Thelebolaceae</taxon>
        <taxon>Pseudogymnoascus</taxon>
    </lineage>
</organism>
<dbReference type="Proteomes" id="UP000091956">
    <property type="component" value="Unassembled WGS sequence"/>
</dbReference>
<evidence type="ECO:0000256" key="1">
    <source>
        <dbReference type="SAM" id="MobiDB-lite"/>
    </source>
</evidence>
<evidence type="ECO:0000313" key="3">
    <source>
        <dbReference type="Proteomes" id="UP000091956"/>
    </source>
</evidence>
<protein>
    <recommendedName>
        <fullName evidence="4">AGA1 A-agglutinin anchor subunit</fullName>
    </recommendedName>
</protein>
<dbReference type="OrthoDB" id="5429993at2759"/>
<proteinExistence type="predicted"/>
<dbReference type="RefSeq" id="XP_018134458.1">
    <property type="nucleotide sequence ID" value="XM_018270545.1"/>
</dbReference>
<evidence type="ECO:0000313" key="2">
    <source>
        <dbReference type="EMBL" id="OBU00726.1"/>
    </source>
</evidence>
<name>A0A1B8GY24_9PEZI</name>